<dbReference type="InterPro" id="IPR050795">
    <property type="entry name" value="Asn_Synthetase"/>
</dbReference>
<evidence type="ECO:0000256" key="11">
    <source>
        <dbReference type="PIRSR" id="PIRSR001589-1"/>
    </source>
</evidence>
<dbReference type="PIRSF" id="PIRSF001589">
    <property type="entry name" value="Asn_synthetase_glu-h"/>
    <property type="match status" value="1"/>
</dbReference>
<evidence type="ECO:0000256" key="1">
    <source>
        <dbReference type="ARBA" id="ARBA00005752"/>
    </source>
</evidence>
<organism evidence="15 16">
    <name type="scientific">Moorena bouillonii PNG</name>
    <dbReference type="NCBI Taxonomy" id="568701"/>
    <lineage>
        <taxon>Bacteria</taxon>
        <taxon>Bacillati</taxon>
        <taxon>Cyanobacteriota</taxon>
        <taxon>Cyanophyceae</taxon>
        <taxon>Coleofasciculales</taxon>
        <taxon>Coleofasciculaceae</taxon>
        <taxon>Moorena</taxon>
    </lineage>
</organism>
<evidence type="ECO:0000256" key="10">
    <source>
        <dbReference type="ARBA" id="ARBA00048741"/>
    </source>
</evidence>
<evidence type="ECO:0000256" key="3">
    <source>
        <dbReference type="ARBA" id="ARBA00022598"/>
    </source>
</evidence>
<dbReference type="PANTHER" id="PTHR11772">
    <property type="entry name" value="ASPARAGINE SYNTHETASE"/>
    <property type="match status" value="1"/>
</dbReference>
<comment type="caution">
    <text evidence="15">The sequence shown here is derived from an EMBL/GenBank/DDBJ whole genome shotgun (WGS) entry which is preliminary data.</text>
</comment>
<dbReference type="SUPFAM" id="SSF52402">
    <property type="entry name" value="Adenine nucleotide alpha hydrolases-like"/>
    <property type="match status" value="1"/>
</dbReference>
<evidence type="ECO:0000256" key="13">
    <source>
        <dbReference type="PIRSR" id="PIRSR001589-3"/>
    </source>
</evidence>
<feature type="binding site" evidence="12">
    <location>
        <position position="258"/>
    </location>
    <ligand>
        <name>ATP</name>
        <dbReference type="ChEBI" id="CHEBI:30616"/>
    </ligand>
</feature>
<feature type="active site" description="For GATase activity" evidence="11">
    <location>
        <position position="2"/>
    </location>
</feature>
<dbReference type="Gene3D" id="3.40.50.620">
    <property type="entry name" value="HUPs"/>
    <property type="match status" value="1"/>
</dbReference>
<evidence type="ECO:0000256" key="7">
    <source>
        <dbReference type="ARBA" id="ARBA00022888"/>
    </source>
</evidence>
<dbReference type="InterPro" id="IPR029055">
    <property type="entry name" value="Ntn_hydrolases_N"/>
</dbReference>
<evidence type="ECO:0000313" key="15">
    <source>
        <dbReference type="EMBL" id="OLT62524.1"/>
    </source>
</evidence>
<proteinExistence type="inferred from homology"/>
<dbReference type="AlphaFoldDB" id="A0A1U7N9D1"/>
<keyword evidence="16" id="KW-1185">Reference proteome</keyword>
<dbReference type="InterPro" id="IPR006426">
    <property type="entry name" value="Asn_synth_AEB"/>
</dbReference>
<dbReference type="PANTHER" id="PTHR11772:SF2">
    <property type="entry name" value="ASPARAGINE SYNTHETASE [GLUTAMINE-HYDROLYZING]"/>
    <property type="match status" value="1"/>
</dbReference>
<dbReference type="GO" id="GO:0004066">
    <property type="term" value="F:asparagine synthase (glutamine-hydrolyzing) activity"/>
    <property type="evidence" value="ECO:0007669"/>
    <property type="project" value="UniProtKB-EC"/>
</dbReference>
<feature type="domain" description="Glutamine amidotransferase type-2" evidence="14">
    <location>
        <begin position="2"/>
        <end position="188"/>
    </location>
</feature>
<feature type="binding site" evidence="12">
    <location>
        <position position="102"/>
    </location>
    <ligand>
        <name>L-glutamine</name>
        <dbReference type="ChEBI" id="CHEBI:58359"/>
    </ligand>
</feature>
<keyword evidence="3" id="KW-0436">Ligase</keyword>
<comment type="catalytic activity">
    <reaction evidence="10">
        <text>L-aspartate + L-glutamine + ATP + H2O = L-asparagine + L-glutamate + AMP + diphosphate + H(+)</text>
        <dbReference type="Rhea" id="RHEA:12228"/>
        <dbReference type="ChEBI" id="CHEBI:15377"/>
        <dbReference type="ChEBI" id="CHEBI:15378"/>
        <dbReference type="ChEBI" id="CHEBI:29985"/>
        <dbReference type="ChEBI" id="CHEBI:29991"/>
        <dbReference type="ChEBI" id="CHEBI:30616"/>
        <dbReference type="ChEBI" id="CHEBI:33019"/>
        <dbReference type="ChEBI" id="CHEBI:58048"/>
        <dbReference type="ChEBI" id="CHEBI:58359"/>
        <dbReference type="ChEBI" id="CHEBI:456215"/>
        <dbReference type="EC" id="6.3.5.4"/>
    </reaction>
</comment>
<dbReference type="RefSeq" id="WP_075904632.1">
    <property type="nucleotide sequence ID" value="NZ_MKZS01000001.1"/>
</dbReference>
<name>A0A1U7N9D1_9CYAN</name>
<dbReference type="Proteomes" id="UP000186657">
    <property type="component" value="Unassembled WGS sequence"/>
</dbReference>
<evidence type="ECO:0000313" key="16">
    <source>
        <dbReference type="Proteomes" id="UP000186657"/>
    </source>
</evidence>
<dbReference type="SUPFAM" id="SSF56235">
    <property type="entry name" value="N-terminal nucleophile aminohydrolases (Ntn hydrolases)"/>
    <property type="match status" value="1"/>
</dbReference>
<dbReference type="CDD" id="cd00712">
    <property type="entry name" value="AsnB"/>
    <property type="match status" value="1"/>
</dbReference>
<sequence>MCGIVAIVDSNSTSLQNEDQVRVMLSKIRHRGDETNFAELSSVGHSTLGCNRLAIVDRAHGRQPLIGNNGSIYAVQNGEIYNYLELRDQLTAKGYQFITECDTEVLVHGYQEWGEKLVEHLDGMFAFVVYDSVSNTFFAARDHIGIKPLYYLQKGDAYYFASEIKCLIQLGNDIQVLQPGHFIVNGKTKQYFKLSKESIEYNDETSIIAHFKELFVNSVKKMVQTDLPIGMIFSGGIDSAAVLSIARQYHNNITAFTIGFPGSPDVEIAKRYCEENKIDHKVQYLNIDDLICNVTNIVSICETFETIDVMDASLMYFAYKMAKNAGIKIILIGDGSDEVLAGYDFFKTSPDPEYLMTYRLGNLYRTDLQRSDRCSMIHSVEARPPFMDKEFLRFAYNVPFELKLRNGIEKWILREAMADYLPDYIRLRKKVRLPEGSGLLSQLLDFVRSQTSAVEQKILSRLKIDSTDGAYLLEEYLKAGFPIPHERYKKPNLDFSSNGYFEWSSDSKQLTKIS</sequence>
<dbReference type="GO" id="GO:0006529">
    <property type="term" value="P:asparagine biosynthetic process"/>
    <property type="evidence" value="ECO:0007669"/>
    <property type="project" value="UniProtKB-KW"/>
</dbReference>
<dbReference type="Pfam" id="PF13537">
    <property type="entry name" value="GATase_7"/>
    <property type="match status" value="1"/>
</dbReference>
<keyword evidence="8 11" id="KW-0315">Glutamine amidotransferase</keyword>
<dbReference type="GO" id="GO:0005829">
    <property type="term" value="C:cytosol"/>
    <property type="evidence" value="ECO:0007669"/>
    <property type="project" value="TreeGrafter"/>
</dbReference>
<evidence type="ECO:0000256" key="4">
    <source>
        <dbReference type="ARBA" id="ARBA00022605"/>
    </source>
</evidence>
<dbReference type="InterPro" id="IPR001962">
    <property type="entry name" value="Asn_synthase"/>
</dbReference>
<reference evidence="15 16" key="1">
    <citation type="submission" date="2016-10" db="EMBL/GenBank/DDBJ databases">
        <title>Comparative genomics uncovers the prolific and rare metabolic potential of the cyanobacterial genus Moorea.</title>
        <authorList>
            <person name="Leao T."/>
            <person name="Castelao G."/>
            <person name="Korobeynikov A."/>
            <person name="Monroe E.A."/>
            <person name="Podell S."/>
            <person name="Glukhov E."/>
            <person name="Allen E."/>
            <person name="Gerwick W.H."/>
            <person name="Gerwick L."/>
        </authorList>
    </citation>
    <scope>NUCLEOTIDE SEQUENCE [LARGE SCALE GENOMIC DNA]</scope>
    <source>
        <strain evidence="15 16">PNG5-198</strain>
    </source>
</reference>
<evidence type="ECO:0000256" key="9">
    <source>
        <dbReference type="ARBA" id="ARBA00029440"/>
    </source>
</evidence>
<evidence type="ECO:0000256" key="2">
    <source>
        <dbReference type="ARBA" id="ARBA00012737"/>
    </source>
</evidence>
<dbReference type="Gene3D" id="3.60.20.10">
    <property type="entry name" value="Glutamine Phosphoribosylpyrophosphate, subunit 1, domain 1"/>
    <property type="match status" value="1"/>
</dbReference>
<evidence type="ECO:0000256" key="12">
    <source>
        <dbReference type="PIRSR" id="PIRSR001589-2"/>
    </source>
</evidence>
<evidence type="ECO:0000256" key="8">
    <source>
        <dbReference type="ARBA" id="ARBA00022962"/>
    </source>
</evidence>
<dbReference type="EMBL" id="MKZS01000001">
    <property type="protein sequence ID" value="OLT62524.1"/>
    <property type="molecule type" value="Genomic_DNA"/>
</dbReference>
<gene>
    <name evidence="15" type="ORF">BJP37_29350</name>
</gene>
<comment type="pathway">
    <text evidence="9">Amino-acid biosynthesis.</text>
</comment>
<feature type="site" description="Important for beta-aspartyl-AMP intermediate formation" evidence="13">
    <location>
        <position position="334"/>
    </location>
</feature>
<dbReference type="InterPro" id="IPR017932">
    <property type="entry name" value="GATase_2_dom"/>
</dbReference>
<accession>A0A1U7N9D1</accession>
<protein>
    <recommendedName>
        <fullName evidence="2">asparagine synthase (glutamine-hydrolyzing)</fullName>
        <ecNumber evidence="2">6.3.5.4</ecNumber>
    </recommendedName>
</protein>
<evidence type="ECO:0000256" key="5">
    <source>
        <dbReference type="ARBA" id="ARBA00022741"/>
    </source>
</evidence>
<dbReference type="CDD" id="cd01991">
    <property type="entry name" value="Asn_synthase_B_C"/>
    <property type="match status" value="1"/>
</dbReference>
<keyword evidence="4 11" id="KW-0028">Amino-acid biosynthesis</keyword>
<dbReference type="GO" id="GO:0005524">
    <property type="term" value="F:ATP binding"/>
    <property type="evidence" value="ECO:0007669"/>
    <property type="project" value="UniProtKB-KW"/>
</dbReference>
<dbReference type="InterPro" id="IPR033738">
    <property type="entry name" value="AsnB_N"/>
</dbReference>
<evidence type="ECO:0000259" key="14">
    <source>
        <dbReference type="PROSITE" id="PS51278"/>
    </source>
</evidence>
<keyword evidence="6 12" id="KW-0067">ATP-binding</keyword>
<dbReference type="Pfam" id="PF00733">
    <property type="entry name" value="Asn_synthase"/>
    <property type="match status" value="2"/>
</dbReference>
<keyword evidence="5 12" id="KW-0547">Nucleotide-binding</keyword>
<dbReference type="PROSITE" id="PS51278">
    <property type="entry name" value="GATASE_TYPE_2"/>
    <property type="match status" value="1"/>
</dbReference>
<dbReference type="InterPro" id="IPR014729">
    <property type="entry name" value="Rossmann-like_a/b/a_fold"/>
</dbReference>
<dbReference type="EC" id="6.3.5.4" evidence="2"/>
<keyword evidence="7 11" id="KW-0061">Asparagine biosynthesis</keyword>
<comment type="similarity">
    <text evidence="1">Belongs to the asparagine synthetase family.</text>
</comment>
<evidence type="ECO:0000256" key="6">
    <source>
        <dbReference type="ARBA" id="ARBA00022840"/>
    </source>
</evidence>